<gene>
    <name evidence="2" type="ORF">E1283_05320</name>
</gene>
<dbReference type="OrthoDB" id="5189092at2"/>
<organism evidence="2 3">
    <name type="scientific">Streptomyces hainanensis</name>
    <dbReference type="NCBI Taxonomy" id="402648"/>
    <lineage>
        <taxon>Bacteria</taxon>
        <taxon>Bacillati</taxon>
        <taxon>Actinomycetota</taxon>
        <taxon>Actinomycetes</taxon>
        <taxon>Kitasatosporales</taxon>
        <taxon>Streptomycetaceae</taxon>
        <taxon>Streptomyces</taxon>
    </lineage>
</organism>
<feature type="compositionally biased region" description="Acidic residues" evidence="1">
    <location>
        <begin position="85"/>
        <end position="97"/>
    </location>
</feature>
<feature type="compositionally biased region" description="Gly residues" evidence="1">
    <location>
        <begin position="43"/>
        <end position="59"/>
    </location>
</feature>
<sequence>MGSLRTPVGPLPSSIYWRRRAAVLLLLALVALLVVWALARGGGGGGDSTDNAGGDGDGGPVESITPGPTPSESLIDERPGGRDESTDDDEDAGDGEDAGAATDGAGGEDGGSNGAEGATDGGGEQGGDAGGSGGGTALDPAGLPACVAADLTLSLRSDSNTYSPDDEPELRLTAQNASGAPCALDLGLDRLTLTLSDSEDNLVWSSAHCPEGAGSAPTAVPAGGTASHAVTWDRRHSSADACDEGPGRAAAPGTYLAEVELAGYEGAQTSFRLEED</sequence>
<name>A0A4R4TSX0_9ACTN</name>
<keyword evidence="3" id="KW-1185">Reference proteome</keyword>
<dbReference type="Proteomes" id="UP000295345">
    <property type="component" value="Unassembled WGS sequence"/>
</dbReference>
<evidence type="ECO:0000313" key="3">
    <source>
        <dbReference type="Proteomes" id="UP000295345"/>
    </source>
</evidence>
<feature type="compositionally biased region" description="Gly residues" evidence="1">
    <location>
        <begin position="104"/>
        <end position="136"/>
    </location>
</feature>
<dbReference type="AlphaFoldDB" id="A0A4R4TSX0"/>
<feature type="region of interest" description="Disordered" evidence="1">
    <location>
        <begin position="214"/>
        <end position="248"/>
    </location>
</feature>
<feature type="region of interest" description="Disordered" evidence="1">
    <location>
        <begin position="43"/>
        <end position="137"/>
    </location>
</feature>
<evidence type="ECO:0000313" key="2">
    <source>
        <dbReference type="EMBL" id="TDC78323.1"/>
    </source>
</evidence>
<dbReference type="EMBL" id="SMKI01000035">
    <property type="protein sequence ID" value="TDC78323.1"/>
    <property type="molecule type" value="Genomic_DNA"/>
</dbReference>
<reference evidence="2 3" key="1">
    <citation type="submission" date="2019-03" db="EMBL/GenBank/DDBJ databases">
        <title>Draft genome sequences of novel Actinobacteria.</title>
        <authorList>
            <person name="Sahin N."/>
            <person name="Ay H."/>
            <person name="Saygin H."/>
        </authorList>
    </citation>
    <scope>NUCLEOTIDE SEQUENCE [LARGE SCALE GENOMIC DNA]</scope>
    <source>
        <strain evidence="2 3">DSM 41900</strain>
    </source>
</reference>
<feature type="compositionally biased region" description="Basic and acidic residues" evidence="1">
    <location>
        <begin position="75"/>
        <end position="84"/>
    </location>
</feature>
<evidence type="ECO:0000256" key="1">
    <source>
        <dbReference type="SAM" id="MobiDB-lite"/>
    </source>
</evidence>
<evidence type="ECO:0008006" key="4">
    <source>
        <dbReference type="Google" id="ProtNLM"/>
    </source>
</evidence>
<proteinExistence type="predicted"/>
<protein>
    <recommendedName>
        <fullName evidence="4">DUF4232 domain-containing protein</fullName>
    </recommendedName>
</protein>
<accession>A0A4R4TSX0</accession>
<comment type="caution">
    <text evidence="2">The sequence shown here is derived from an EMBL/GenBank/DDBJ whole genome shotgun (WGS) entry which is preliminary data.</text>
</comment>